<sequence>SVKRTQESWISGGGGEKQIFRANSPGRRSVEPSASSSKSVSAQQKMKATGAVAKTSELSSSEMEIEIAELLYGLMTSKNHDSSSQKVEATIIHNTSTDAENNKSKDCNSTEESARVQGEKPVGVGCHHGNATCHEKGSSEVPKEDIGEDRVNSGAGLGGDSADGRPLSTTWGSQSCASTRGMSIVPEDKTQRVGKFEIDLMAPPPTMLSPRGSDLSRGNLTSEIKNLAPDLEMKREDSIKVEDKVEMLVTVEKVPEEIEDTAKMAAFKDKLDVLKHYLEKPNNDIKINNKLEEQDRNKE</sequence>
<feature type="compositionally biased region" description="Basic and acidic residues" evidence="1">
    <location>
        <begin position="186"/>
        <end position="198"/>
    </location>
</feature>
<evidence type="ECO:0000256" key="1">
    <source>
        <dbReference type="SAM" id="MobiDB-lite"/>
    </source>
</evidence>
<feature type="non-terminal residue" evidence="2">
    <location>
        <position position="1"/>
    </location>
</feature>
<name>A0A392MK31_9FABA</name>
<feature type="compositionally biased region" description="Basic and acidic residues" evidence="1">
    <location>
        <begin position="100"/>
        <end position="118"/>
    </location>
</feature>
<dbReference type="PANTHER" id="PTHR34798">
    <property type="entry name" value="PROTEIN TIME FOR COFFEE"/>
    <property type="match status" value="1"/>
</dbReference>
<proteinExistence type="predicted"/>
<dbReference type="PANTHER" id="PTHR34798:SF1">
    <property type="entry name" value="TIC-LIKE PROTEIN"/>
    <property type="match status" value="1"/>
</dbReference>
<dbReference type="Proteomes" id="UP000265520">
    <property type="component" value="Unassembled WGS sequence"/>
</dbReference>
<gene>
    <name evidence="2" type="ORF">A2U01_0008757</name>
</gene>
<feature type="compositionally biased region" description="Low complexity" evidence="1">
    <location>
        <begin position="31"/>
        <end position="45"/>
    </location>
</feature>
<reference evidence="2 3" key="1">
    <citation type="journal article" date="2018" name="Front. Plant Sci.">
        <title>Red Clover (Trifolium pratense) and Zigzag Clover (T. medium) - A Picture of Genomic Similarities and Differences.</title>
        <authorList>
            <person name="Dluhosova J."/>
            <person name="Istvanek J."/>
            <person name="Nedelnik J."/>
            <person name="Repkova J."/>
        </authorList>
    </citation>
    <scope>NUCLEOTIDE SEQUENCE [LARGE SCALE GENOMIC DNA]</scope>
    <source>
        <strain evidence="3">cv. 10/8</strain>
        <tissue evidence="2">Leaf</tissue>
    </source>
</reference>
<feature type="compositionally biased region" description="Basic and acidic residues" evidence="1">
    <location>
        <begin position="133"/>
        <end position="151"/>
    </location>
</feature>
<dbReference type="GO" id="GO:0005634">
    <property type="term" value="C:nucleus"/>
    <property type="evidence" value="ECO:0007669"/>
    <property type="project" value="TreeGrafter"/>
</dbReference>
<dbReference type="AlphaFoldDB" id="A0A392MK31"/>
<feature type="non-terminal residue" evidence="2">
    <location>
        <position position="299"/>
    </location>
</feature>
<feature type="region of interest" description="Disordered" evidence="1">
    <location>
        <begin position="1"/>
        <end position="60"/>
    </location>
</feature>
<dbReference type="EMBL" id="LXQA010013078">
    <property type="protein sequence ID" value="MCH87876.1"/>
    <property type="molecule type" value="Genomic_DNA"/>
</dbReference>
<keyword evidence="3" id="KW-1185">Reference proteome</keyword>
<protein>
    <submittedName>
        <fullName evidence="2">Protein TIME FOR COFFEE-like</fullName>
    </submittedName>
</protein>
<dbReference type="InterPro" id="IPR039317">
    <property type="entry name" value="TIC"/>
</dbReference>
<comment type="caution">
    <text evidence="2">The sequence shown here is derived from an EMBL/GenBank/DDBJ whole genome shotgun (WGS) entry which is preliminary data.</text>
</comment>
<evidence type="ECO:0000313" key="3">
    <source>
        <dbReference type="Proteomes" id="UP000265520"/>
    </source>
</evidence>
<dbReference type="GO" id="GO:0042752">
    <property type="term" value="P:regulation of circadian rhythm"/>
    <property type="evidence" value="ECO:0007669"/>
    <property type="project" value="InterPro"/>
</dbReference>
<feature type="compositionally biased region" description="Polar residues" evidence="1">
    <location>
        <begin position="167"/>
        <end position="181"/>
    </location>
</feature>
<organism evidence="2 3">
    <name type="scientific">Trifolium medium</name>
    <dbReference type="NCBI Taxonomy" id="97028"/>
    <lineage>
        <taxon>Eukaryota</taxon>
        <taxon>Viridiplantae</taxon>
        <taxon>Streptophyta</taxon>
        <taxon>Embryophyta</taxon>
        <taxon>Tracheophyta</taxon>
        <taxon>Spermatophyta</taxon>
        <taxon>Magnoliopsida</taxon>
        <taxon>eudicotyledons</taxon>
        <taxon>Gunneridae</taxon>
        <taxon>Pentapetalae</taxon>
        <taxon>rosids</taxon>
        <taxon>fabids</taxon>
        <taxon>Fabales</taxon>
        <taxon>Fabaceae</taxon>
        <taxon>Papilionoideae</taxon>
        <taxon>50 kb inversion clade</taxon>
        <taxon>NPAAA clade</taxon>
        <taxon>Hologalegina</taxon>
        <taxon>IRL clade</taxon>
        <taxon>Trifolieae</taxon>
        <taxon>Trifolium</taxon>
    </lineage>
</organism>
<accession>A0A392MK31</accession>
<evidence type="ECO:0000313" key="2">
    <source>
        <dbReference type="EMBL" id="MCH87876.1"/>
    </source>
</evidence>
<feature type="region of interest" description="Disordered" evidence="1">
    <location>
        <begin position="94"/>
        <end position="219"/>
    </location>
</feature>